<dbReference type="GO" id="GO:0005811">
    <property type="term" value="C:lipid droplet"/>
    <property type="evidence" value="ECO:0007669"/>
    <property type="project" value="UniProtKB-SubCell"/>
</dbReference>
<reference evidence="1" key="1">
    <citation type="submission" date="2022-10" db="EMBL/GenBank/DDBJ databases">
        <authorList>
            <person name="Byrne P K."/>
        </authorList>
    </citation>
    <scope>NUCLEOTIDE SEQUENCE</scope>
    <source>
        <strain evidence="1">IFO1802</strain>
    </source>
</reference>
<gene>
    <name evidence="1" type="primary">SKDI16G4010</name>
    <name evidence="1" type="ORF">SKDI_16G4010</name>
</gene>
<dbReference type="Proteomes" id="UP001162087">
    <property type="component" value="Chromosome 16"/>
</dbReference>
<dbReference type="EMBL" id="OX365911">
    <property type="protein sequence ID" value="CAI4054093.1"/>
    <property type="molecule type" value="Genomic_DNA"/>
</dbReference>
<accession>A0AA35NPH0</accession>
<name>A0AA35NPH0_SACK1</name>
<dbReference type="InterPro" id="IPR029058">
    <property type="entry name" value="AB_hydrolase_fold"/>
</dbReference>
<dbReference type="SUPFAM" id="SSF53474">
    <property type="entry name" value="alpha/beta-Hydrolases"/>
    <property type="match status" value="1"/>
</dbReference>
<protein>
    <submittedName>
        <fullName evidence="1">Uncharacterized protein</fullName>
    </submittedName>
</protein>
<dbReference type="GO" id="GO:0019915">
    <property type="term" value="P:lipid storage"/>
    <property type="evidence" value="ECO:0007669"/>
    <property type="project" value="InterPro"/>
</dbReference>
<evidence type="ECO:0000313" key="2">
    <source>
        <dbReference type="Proteomes" id="UP001162087"/>
    </source>
</evidence>
<dbReference type="InterPro" id="IPR019363">
    <property type="entry name" value="LDAH"/>
</dbReference>
<organism evidence="1 2">
    <name type="scientific">Saccharomyces kudriavzevii (strain ATCC MYA-4449 / AS 2.2408 / CBS 8840 / NBRC 1802 / NCYC 2889)</name>
    <name type="common">Yeast</name>
    <dbReference type="NCBI Taxonomy" id="226230"/>
    <lineage>
        <taxon>Eukaryota</taxon>
        <taxon>Fungi</taxon>
        <taxon>Dikarya</taxon>
        <taxon>Ascomycota</taxon>
        <taxon>Saccharomycotina</taxon>
        <taxon>Saccharomycetes</taxon>
        <taxon>Saccharomycetales</taxon>
        <taxon>Saccharomycetaceae</taxon>
        <taxon>Saccharomyces</taxon>
    </lineage>
</organism>
<dbReference type="OrthoDB" id="448051at2759"/>
<dbReference type="Gene3D" id="3.40.50.1820">
    <property type="entry name" value="alpha/beta hydrolase"/>
    <property type="match status" value="1"/>
</dbReference>
<keyword evidence="2" id="KW-1185">Reference proteome</keyword>
<dbReference type="PANTHER" id="PTHR13390:SF0">
    <property type="entry name" value="LIPID DROPLET-ASSOCIATED HYDROLASE"/>
    <property type="match status" value="1"/>
</dbReference>
<evidence type="ECO:0000313" key="1">
    <source>
        <dbReference type="EMBL" id="CAI4054093.1"/>
    </source>
</evidence>
<proteinExistence type="predicted"/>
<dbReference type="PANTHER" id="PTHR13390">
    <property type="entry name" value="LIPASE"/>
    <property type="match status" value="1"/>
</dbReference>
<dbReference type="Pfam" id="PF10230">
    <property type="entry name" value="LIDHydrolase"/>
    <property type="match status" value="1"/>
</dbReference>
<sequence length="304" mass="34988">MPVQEYTKSTLPCSILNIKPSVATENEDAPLLVWIPGNPGLLYYYQEMLQHLHSKHPDWEILGVSHAGMTLNAHSNTPIFSLQDQVDHQVEVINNFSHENRKIIIMGHSVGAYILQKVCLSDKLVGSVRKIGLITPTVMDIHTSEMGVKMTAVLHYIPPLAHVVSLLSYVFFYWILSEGLSRFVIDKFMGCGSTGYQAVLSTRILLTHKQFVRQSLGLASQEMKEITTNWEFQDEFINYCQENEIFIWFLFSTKDHWVADKTRTHLSHYYKDKIKQERLKIDVTDKIPHSFVVKHAEYAVNTFF</sequence>
<dbReference type="GO" id="GO:0016298">
    <property type="term" value="F:lipase activity"/>
    <property type="evidence" value="ECO:0007669"/>
    <property type="project" value="InterPro"/>
</dbReference>